<feature type="domain" description="Aminotransferase class I/classII large" evidence="3">
    <location>
        <begin position="73"/>
        <end position="455"/>
    </location>
</feature>
<dbReference type="SUPFAM" id="SSF53383">
    <property type="entry name" value="PLP-dependent transferases"/>
    <property type="match status" value="1"/>
</dbReference>
<dbReference type="InterPro" id="IPR015421">
    <property type="entry name" value="PyrdxlP-dep_Trfase_major"/>
</dbReference>
<proteinExistence type="inferred from homology"/>
<dbReference type="InterPro" id="IPR015424">
    <property type="entry name" value="PyrdxlP-dep_Trfase"/>
</dbReference>
<accession>A0A167N1Y8</accession>
<dbReference type="GO" id="GO:0008483">
    <property type="term" value="F:transaminase activity"/>
    <property type="evidence" value="ECO:0007669"/>
    <property type="project" value="UniProtKB-KW"/>
</dbReference>
<evidence type="ECO:0000259" key="3">
    <source>
        <dbReference type="Pfam" id="PF00155"/>
    </source>
</evidence>
<dbReference type="AlphaFoldDB" id="A0A167N1Y8"/>
<dbReference type="Proteomes" id="UP000076874">
    <property type="component" value="Unassembled WGS sequence"/>
</dbReference>
<dbReference type="GO" id="GO:0030170">
    <property type="term" value="F:pyridoxal phosphate binding"/>
    <property type="evidence" value="ECO:0007669"/>
    <property type="project" value="InterPro"/>
</dbReference>
<comment type="similarity">
    <text evidence="1">Belongs to the class-I pyridoxal-phosphate-dependent aminotransferase family.</text>
</comment>
<evidence type="ECO:0000313" key="5">
    <source>
        <dbReference type="Proteomes" id="UP000076874"/>
    </source>
</evidence>
<dbReference type="Gene3D" id="3.40.640.10">
    <property type="entry name" value="Type I PLP-dependent aspartate aminotransferase-like (Major domain)"/>
    <property type="match status" value="1"/>
</dbReference>
<dbReference type="InterPro" id="IPR004838">
    <property type="entry name" value="NHTrfase_class1_PyrdxlP-BS"/>
</dbReference>
<dbReference type="CDD" id="cd00609">
    <property type="entry name" value="AAT_like"/>
    <property type="match status" value="1"/>
</dbReference>
<protein>
    <submittedName>
        <fullName evidence="4">Aminotransferase, class i/classii</fullName>
    </submittedName>
</protein>
<dbReference type="InterPro" id="IPR015422">
    <property type="entry name" value="PyrdxlP-dep_Trfase_small"/>
</dbReference>
<keyword evidence="5" id="KW-1185">Reference proteome</keyword>
<dbReference type="Gene3D" id="3.90.1150.10">
    <property type="entry name" value="Aspartate Aminotransferase, domain 1"/>
    <property type="match status" value="2"/>
</dbReference>
<evidence type="ECO:0000256" key="2">
    <source>
        <dbReference type="ARBA" id="ARBA00022898"/>
    </source>
</evidence>
<keyword evidence="2" id="KW-0663">Pyridoxal phosphate</keyword>
<gene>
    <name evidence="4" type="ORF">SPI_08527</name>
</gene>
<dbReference type="Pfam" id="PF00155">
    <property type="entry name" value="Aminotran_1_2"/>
    <property type="match status" value="1"/>
</dbReference>
<dbReference type="PANTHER" id="PTHR43510:SF1">
    <property type="entry name" value="AMINOTRANSFERASE FUNCTION, HYPOTHETICAL (EUROFUNG)"/>
    <property type="match status" value="1"/>
</dbReference>
<evidence type="ECO:0000256" key="1">
    <source>
        <dbReference type="ARBA" id="ARBA00007441"/>
    </source>
</evidence>
<dbReference type="PROSITE" id="PS00105">
    <property type="entry name" value="AA_TRANSFER_CLASS_1"/>
    <property type="match status" value="1"/>
</dbReference>
<dbReference type="InterPro" id="IPR004839">
    <property type="entry name" value="Aminotransferase_I/II_large"/>
</dbReference>
<name>A0A167N1Y8_9HYPO</name>
<keyword evidence="4" id="KW-0808">Transferase</keyword>
<evidence type="ECO:0000313" key="4">
    <source>
        <dbReference type="EMBL" id="OAA55023.1"/>
    </source>
</evidence>
<sequence length="468" mass="49601">MVLIEPFEVEQWMDTYETTPGVLNIAETCAASVSIADLVALADTEAKRTAAAAAAAAAAAGGQPSASAPTAADPLAALATTKLTYGAIRGSATLRQVAALIDGGGREEERDDDDDVVPLPPDNVVITQGAIAANHLLFYALLGAGDHVVCVYPTYQQLYSVPKSLGAAVTLWTLKADNGYVPDPAELEAMVQPNTKMIIINNPNNPLGVPIPRPVLERIVGFARSRDLLLVSDEVYLPLHHGGGGGDRSRETIDDLLPPPPPPSILSLGYDKAIATGSMSKAFALAGLRIGWVAARDRAVVDALLAARDYTTISVSQLDDGVARYALSDAVRRPLLLRNVALAQTNAQHLAAFVRAWAARGRVRCTWMRPTAGTTAFVRFARVAAAAEAEAGPEPEQEPEAIPVDDEQFCLDVLAATKVMLVPGSRCFGHGRDFRGYVRIGYVCETDVLVEALARLDHYVAEHLAGDA</sequence>
<comment type="caution">
    <text evidence="4">The sequence shown here is derived from an EMBL/GenBank/DDBJ whole genome shotgun (WGS) entry which is preliminary data.</text>
</comment>
<dbReference type="OrthoDB" id="7042322at2759"/>
<dbReference type="PANTHER" id="PTHR43510">
    <property type="entry name" value="AMINOTRANSFERASE FUNCTION, HYPOTHETICAL (EUROFUNG)"/>
    <property type="match status" value="1"/>
</dbReference>
<reference evidence="4 5" key="1">
    <citation type="journal article" date="2016" name="Genome Biol. Evol.">
        <title>Divergent and convergent evolution of fungal pathogenicity.</title>
        <authorList>
            <person name="Shang Y."/>
            <person name="Xiao G."/>
            <person name="Zheng P."/>
            <person name="Cen K."/>
            <person name="Zhan S."/>
            <person name="Wang C."/>
        </authorList>
    </citation>
    <scope>NUCLEOTIDE SEQUENCE [LARGE SCALE GENOMIC DNA]</scope>
    <source>
        <strain evidence="4 5">RCEF 264</strain>
    </source>
</reference>
<dbReference type="EMBL" id="AZHD01000021">
    <property type="protein sequence ID" value="OAA55023.1"/>
    <property type="molecule type" value="Genomic_DNA"/>
</dbReference>
<organism evidence="4 5">
    <name type="scientific">Niveomyces insectorum RCEF 264</name>
    <dbReference type="NCBI Taxonomy" id="1081102"/>
    <lineage>
        <taxon>Eukaryota</taxon>
        <taxon>Fungi</taxon>
        <taxon>Dikarya</taxon>
        <taxon>Ascomycota</taxon>
        <taxon>Pezizomycotina</taxon>
        <taxon>Sordariomycetes</taxon>
        <taxon>Hypocreomycetidae</taxon>
        <taxon>Hypocreales</taxon>
        <taxon>Cordycipitaceae</taxon>
        <taxon>Niveomyces</taxon>
    </lineage>
</organism>
<keyword evidence="4" id="KW-0032">Aminotransferase</keyword>
<dbReference type="STRING" id="1081102.A0A167N1Y8"/>